<gene>
    <name evidence="8" type="ORF">BGZ80_004664</name>
</gene>
<dbReference type="InterPro" id="IPR025662">
    <property type="entry name" value="Sigma_54_int_dom_ATP-bd_1"/>
</dbReference>
<dbReference type="InterPro" id="IPR001680">
    <property type="entry name" value="WD40_rpt"/>
</dbReference>
<dbReference type="PRINTS" id="PR00320">
    <property type="entry name" value="GPROTEINBRPT"/>
</dbReference>
<dbReference type="SUPFAM" id="SSF141571">
    <property type="entry name" value="Pentapeptide repeat-like"/>
    <property type="match status" value="1"/>
</dbReference>
<feature type="repeat" description="WD" evidence="3">
    <location>
        <begin position="1141"/>
        <end position="1182"/>
    </location>
</feature>
<accession>A0A9P6SW75</accession>
<dbReference type="Pfam" id="PF23414">
    <property type="entry name" value="Beta-prop_EML_2"/>
    <property type="match status" value="1"/>
</dbReference>
<keyword evidence="9" id="KW-1185">Reference proteome</keyword>
<feature type="non-terminal residue" evidence="8">
    <location>
        <position position="1481"/>
    </location>
</feature>
<feature type="repeat" description="WD" evidence="3">
    <location>
        <begin position="1229"/>
        <end position="1270"/>
    </location>
</feature>
<dbReference type="InterPro" id="IPR011047">
    <property type="entry name" value="Quinoprotein_ADH-like_sf"/>
</dbReference>
<evidence type="ECO:0000256" key="2">
    <source>
        <dbReference type="ARBA" id="ARBA00022737"/>
    </source>
</evidence>
<dbReference type="InterPro" id="IPR024977">
    <property type="entry name" value="Apc4-like_WD40_dom"/>
</dbReference>
<feature type="repeat" description="WD" evidence="3">
    <location>
        <begin position="1013"/>
        <end position="1054"/>
    </location>
</feature>
<feature type="repeat" description="WD" evidence="3">
    <location>
        <begin position="885"/>
        <end position="926"/>
    </location>
</feature>
<evidence type="ECO:0000313" key="8">
    <source>
        <dbReference type="EMBL" id="KAG0007429.1"/>
    </source>
</evidence>
<feature type="domain" description="Anaphase-promoting complex subunit 4-like WD40" evidence="5">
    <location>
        <begin position="1024"/>
        <end position="1109"/>
    </location>
</feature>
<feature type="repeat" description="WD" evidence="3">
    <location>
        <begin position="1097"/>
        <end position="1140"/>
    </location>
</feature>
<feature type="repeat" description="WD" evidence="3">
    <location>
        <begin position="927"/>
        <end position="968"/>
    </location>
</feature>
<evidence type="ECO:0000256" key="1">
    <source>
        <dbReference type="ARBA" id="ARBA00022574"/>
    </source>
</evidence>
<sequence length="1481" mass="165292">MSFFDAVKDGFNFDRKCAWYPALRGLDKLIQKGELTDFERIIRDVKFKRDPAFQWGVAQRLGEIASNGIWPDHVRLGALSFLVEIFRDDLVWGQHPSVKQWTLHILNSLESSESTIISDEAKKQVTALNDSIKSKEAAMQKYEKDHTSPYPFMVSRPPEASPLLDRVQKVLDLEGPLRQLKMERAKEQEQLESGADNTYVYISPLAKSGRTTEEFDLDKTVDAFLHSKKKVFLLLGDSGAGKSTFNRALEAKLWKDYKKFGRIPLFIHLPSIDKPEQDLVGKHLRHKCNFTDTQVREMKTYREFILICDGFDECQLTRNLYTSNHLNQPGEWRAQMIISCRTDYGGSDKDVFRPTDRNNPGKADLSQEFQEATIVPFRKEQIDNYVIQFAKASKHAWDAETYLRSIRDIQGLYELVKNPFLLKLTMEVLPNLLGEGDDPTLARVTRVELYDQFIKQWLDRSKNKLRDSDLPQRDKDEFNKLTRSGFEQSGKTFLKELSTAIYDNQGGNPVVTYNTLRDKKTWKDAFFVNTDGKKLLRTSIPLVCSSVQYRFIHRSVLEYGLALSIFDPASEDDILEPALAPSKQSLSRRGSDASSVLSFELKEREEKETVAIEQSLLDSYMGRRPIVNEPSILQFLVERAMKYTKLQDRLRALIERSKTDKKSARIAAANAITILVRVGVQFNGEDLRNVNIPGANLSFGVFDSARFGKADLRKVNLKNAWLRNADLSEANMAGVLFGELPYLQEQFKVTRSAYSPDGDTYAVALGDGSVNIYVTTLWRRIYTLHGHENEITSLAYSATGDRIVTGSLDGTARLWDIKASVNGNLNGAGGPWDTKNVKSIQVLEGHQGDVNSVSFSPKGDRIATGGKDGTARLWDANTGKCIHVLEGHNNPVNIVVFSPKGNQVASGSEGDTVILWNAESGEILRTLKGHSAKITSVVYTFEGDLIASGSSDKTVRLWDTETGDFIRSFGGQDGHDDEVTKVAFSRSGKQLASGGADKKLLLWNVEDGTREHALSHTDMVTDLMYAPEGDQLASGTYDSLVNVWDVVNGEKIDTFEVNNGTINSVVYSPKGKMLTAGCAGKTVRLWDVEAQNYFHPFMAHTDDVNDVAYLKDDEKKVIVTVGDDCDLRLWDMKTGACTKRIPGHKGKVNRVVLSPNGRQFASTSDDKTVRLWNANASELLTLECELESRDPKPTVGVAYSPNGDRIATGFGNDAARLWDTKTGEAVHKLEGHKSVVTSIAYSPKGNLIATGSEDATVKLWNAETGECVHTLEEHTGAVTSITFSKKGDRIASGSEDNTVRLWNVETGETTHVLKEHKDHVTSVVYSPKGDRIASGSDDKTVRLWNVETGDLVHTLEGHESKIGCVVYSPKGDRIATGGQDYDWTVRLWCANEGQLQVIIGGFNAKLNGITWKEEGRNLFLATSSDDKSLRQWKIAKDGSKHTATLCWSSSHEVLTVHDASFQDTQGLTRMQNLLLSQRGAR</sequence>
<protein>
    <submittedName>
        <fullName evidence="8">Uncharacterized protein</fullName>
    </submittedName>
</protein>
<dbReference type="InterPro" id="IPR020472">
    <property type="entry name" value="WD40_PAC1"/>
</dbReference>
<dbReference type="InterPro" id="IPR036322">
    <property type="entry name" value="WD40_repeat_dom_sf"/>
</dbReference>
<evidence type="ECO:0000259" key="7">
    <source>
        <dbReference type="Pfam" id="PF23948"/>
    </source>
</evidence>
<dbReference type="InterPro" id="IPR027417">
    <property type="entry name" value="P-loop_NTPase"/>
</dbReference>
<name>A0A9P6SW75_9FUNG</name>
<dbReference type="InterPro" id="IPR056251">
    <property type="entry name" value="Arm_rpt_dom"/>
</dbReference>
<dbReference type="InterPro" id="IPR015943">
    <property type="entry name" value="WD40/YVTN_repeat-like_dom_sf"/>
</dbReference>
<feature type="repeat" description="WD" evidence="3">
    <location>
        <begin position="1355"/>
        <end position="1380"/>
    </location>
</feature>
<feature type="repeat" description="WD" evidence="3">
    <location>
        <begin position="972"/>
        <end position="1013"/>
    </location>
</feature>
<evidence type="ECO:0000256" key="4">
    <source>
        <dbReference type="SAM" id="Coils"/>
    </source>
</evidence>
<dbReference type="Gene3D" id="3.40.50.300">
    <property type="entry name" value="P-loop containing nucleotide triphosphate hydrolases"/>
    <property type="match status" value="1"/>
</dbReference>
<evidence type="ECO:0000259" key="5">
    <source>
        <dbReference type="Pfam" id="PF12894"/>
    </source>
</evidence>
<dbReference type="Gene3D" id="2.130.10.10">
    <property type="entry name" value="YVTN repeat-like/Quinoprotein amine dehydrogenase"/>
    <property type="match status" value="7"/>
</dbReference>
<dbReference type="Pfam" id="PF23948">
    <property type="entry name" value="ARM_5"/>
    <property type="match status" value="1"/>
</dbReference>
<keyword evidence="4" id="KW-0175">Coiled coil</keyword>
<evidence type="ECO:0000259" key="6">
    <source>
        <dbReference type="Pfam" id="PF23414"/>
    </source>
</evidence>
<dbReference type="PROSITE" id="PS00675">
    <property type="entry name" value="SIGMA54_INTERACT_1"/>
    <property type="match status" value="1"/>
</dbReference>
<dbReference type="Gene3D" id="2.160.20.80">
    <property type="entry name" value="E3 ubiquitin-protein ligase SopA"/>
    <property type="match status" value="1"/>
</dbReference>
<feature type="repeat" description="WD" evidence="3">
    <location>
        <begin position="1271"/>
        <end position="1312"/>
    </location>
</feature>
<dbReference type="EMBL" id="JAAAID010002356">
    <property type="protein sequence ID" value="KAG0007429.1"/>
    <property type="molecule type" value="Genomic_DNA"/>
</dbReference>
<dbReference type="PROSITE" id="PS50294">
    <property type="entry name" value="WD_REPEATS_REGION"/>
    <property type="match status" value="12"/>
</dbReference>
<dbReference type="PANTHER" id="PTHR19879:SF9">
    <property type="entry name" value="TRANSCRIPTION INITIATION FACTOR TFIID SUBUNIT 5"/>
    <property type="match status" value="1"/>
</dbReference>
<dbReference type="Proteomes" id="UP000703661">
    <property type="component" value="Unassembled WGS sequence"/>
</dbReference>
<keyword evidence="2" id="KW-0677">Repeat</keyword>
<dbReference type="CDD" id="cd00200">
    <property type="entry name" value="WD40"/>
    <property type="match status" value="2"/>
</dbReference>
<evidence type="ECO:0000256" key="3">
    <source>
        <dbReference type="PROSITE-ProRule" id="PRU00221"/>
    </source>
</evidence>
<dbReference type="Pfam" id="PF12894">
    <property type="entry name" value="ANAPC4_WD40"/>
    <property type="match status" value="1"/>
</dbReference>
<dbReference type="PANTHER" id="PTHR19879">
    <property type="entry name" value="TRANSCRIPTION INITIATION FACTOR TFIID"/>
    <property type="match status" value="1"/>
</dbReference>
<keyword evidence="1 3" id="KW-0853">WD repeat</keyword>
<dbReference type="Pfam" id="PF00805">
    <property type="entry name" value="Pentapeptide"/>
    <property type="match status" value="1"/>
</dbReference>
<feature type="domain" description="Arm-like repeat" evidence="7">
    <location>
        <begin position="12"/>
        <end position="138"/>
    </location>
</feature>
<dbReference type="InterPro" id="IPR001646">
    <property type="entry name" value="5peptide_repeat"/>
</dbReference>
<dbReference type="Pfam" id="PF00400">
    <property type="entry name" value="WD40"/>
    <property type="match status" value="6"/>
</dbReference>
<organism evidence="8 9">
    <name type="scientific">Entomortierella chlamydospora</name>
    <dbReference type="NCBI Taxonomy" id="101097"/>
    <lineage>
        <taxon>Eukaryota</taxon>
        <taxon>Fungi</taxon>
        <taxon>Fungi incertae sedis</taxon>
        <taxon>Mucoromycota</taxon>
        <taxon>Mortierellomycotina</taxon>
        <taxon>Mortierellomycetes</taxon>
        <taxon>Mortierellales</taxon>
        <taxon>Mortierellaceae</taxon>
        <taxon>Entomortierella</taxon>
    </lineage>
</organism>
<feature type="repeat" description="WD" evidence="3">
    <location>
        <begin position="1197"/>
        <end position="1228"/>
    </location>
</feature>
<comment type="caution">
    <text evidence="8">The sequence shown here is derived from an EMBL/GenBank/DDBJ whole genome shotgun (WGS) entry which is preliminary data.</text>
</comment>
<dbReference type="PROSITE" id="PS00678">
    <property type="entry name" value="WD_REPEATS_1"/>
    <property type="match status" value="10"/>
</dbReference>
<dbReference type="SUPFAM" id="SSF50978">
    <property type="entry name" value="WD40 repeat-like"/>
    <property type="match status" value="2"/>
</dbReference>
<dbReference type="SUPFAM" id="SSF50998">
    <property type="entry name" value="Quinoprotein alcohol dehydrogenase-like"/>
    <property type="match status" value="1"/>
</dbReference>
<feature type="repeat" description="WD" evidence="3">
    <location>
        <begin position="1313"/>
        <end position="1354"/>
    </location>
</feature>
<proteinExistence type="predicted"/>
<dbReference type="InterPro" id="IPR055442">
    <property type="entry name" value="Beta-prop_EML-like_2nd"/>
</dbReference>
<reference evidence="8" key="1">
    <citation type="journal article" date="2020" name="Fungal Divers.">
        <title>Resolving the Mortierellaceae phylogeny through synthesis of multi-gene phylogenetics and phylogenomics.</title>
        <authorList>
            <person name="Vandepol N."/>
            <person name="Liber J."/>
            <person name="Desiro A."/>
            <person name="Na H."/>
            <person name="Kennedy M."/>
            <person name="Barry K."/>
            <person name="Grigoriev I.V."/>
            <person name="Miller A.N."/>
            <person name="O'Donnell K."/>
            <person name="Stajich J.E."/>
            <person name="Bonito G."/>
        </authorList>
    </citation>
    <scope>NUCLEOTIDE SEQUENCE</scope>
    <source>
        <strain evidence="8">NRRL 2769</strain>
    </source>
</reference>
<feature type="repeat" description="WD" evidence="3">
    <location>
        <begin position="1055"/>
        <end position="1096"/>
    </location>
</feature>
<feature type="repeat" description="WD" evidence="3">
    <location>
        <begin position="784"/>
        <end position="818"/>
    </location>
</feature>
<feature type="domain" description="EML-like second beta-propeller" evidence="6">
    <location>
        <begin position="1153"/>
        <end position="1308"/>
    </location>
</feature>
<dbReference type="InterPro" id="IPR019775">
    <property type="entry name" value="WD40_repeat_CS"/>
</dbReference>
<dbReference type="PROSITE" id="PS50082">
    <property type="entry name" value="WD_REPEATS_2"/>
    <property type="match status" value="14"/>
</dbReference>
<evidence type="ECO:0000313" key="9">
    <source>
        <dbReference type="Proteomes" id="UP000703661"/>
    </source>
</evidence>
<feature type="coiled-coil region" evidence="4">
    <location>
        <begin position="118"/>
        <end position="145"/>
    </location>
</feature>
<feature type="repeat" description="WD" evidence="3">
    <location>
        <begin position="843"/>
        <end position="884"/>
    </location>
</feature>
<dbReference type="SMART" id="SM00320">
    <property type="entry name" value="WD40"/>
    <property type="match status" value="16"/>
</dbReference>